<sequence>MMYKSKPRPESKTETNLREFTRKGSSHTFWFFKFNGTETKLELHFPLAEMLEDRYEKKGTETKLKNQIMPQDENDMLSEKTQERIIDLKVRLCCESCNNQLKKILKDKGLKMLTVDEERHIIKVGGSMDVAEFISDIQDKLKKDVEVVNNEAVMFSPKAENGSTDEKDEGKDGDSKKVKDDGATIKIVILEFEIPWRVILSIKGVERVLINAGENLVVVEGTMNVEKLTPYLKKKIKKSVEIVPIKKENSNGDKAFTCLQNFNLEDEEHCDWRGAWSNVEMILAHISFYLHLSSAALVINRYIKRFSHNVLEQGPCGVKNRNPPKHWKKGTETKLELHFPQAEMKDRDKKKGTETKLKKRILPQDENDMSDEERKESIIVLKMKLCCDSSNKKLNKLLKVKGLEMLSMDVERDLVVVKGAMEVSEFISYIQDKLKKDIEVVNNAAVMFPTKTENGATCIKDELTGRDRKIIKDDGAMVKSTMVFLKIRLHCDHCIQKIQRLILRIKGVERVSISAGENLVVVEGTMNVEKLTPYLKEKIKRSVEIVPIKKENSKEDKGKDEKE</sequence>
<keyword evidence="2" id="KW-1185">Reference proteome</keyword>
<accession>A0ACC1ANP1</accession>
<dbReference type="EMBL" id="CM047905">
    <property type="protein sequence ID" value="KAJ0088248.1"/>
    <property type="molecule type" value="Genomic_DNA"/>
</dbReference>
<comment type="caution">
    <text evidence="1">The sequence shown here is derived from an EMBL/GenBank/DDBJ whole genome shotgun (WGS) entry which is preliminary data.</text>
</comment>
<name>A0ACC1ANP1_9ROSI</name>
<gene>
    <name evidence="1" type="ORF">Patl1_32173</name>
</gene>
<organism evidence="1 2">
    <name type="scientific">Pistacia atlantica</name>
    <dbReference type="NCBI Taxonomy" id="434234"/>
    <lineage>
        <taxon>Eukaryota</taxon>
        <taxon>Viridiplantae</taxon>
        <taxon>Streptophyta</taxon>
        <taxon>Embryophyta</taxon>
        <taxon>Tracheophyta</taxon>
        <taxon>Spermatophyta</taxon>
        <taxon>Magnoliopsida</taxon>
        <taxon>eudicotyledons</taxon>
        <taxon>Gunneridae</taxon>
        <taxon>Pentapetalae</taxon>
        <taxon>rosids</taxon>
        <taxon>malvids</taxon>
        <taxon>Sapindales</taxon>
        <taxon>Anacardiaceae</taxon>
        <taxon>Pistacia</taxon>
    </lineage>
</organism>
<evidence type="ECO:0000313" key="1">
    <source>
        <dbReference type="EMBL" id="KAJ0088248.1"/>
    </source>
</evidence>
<proteinExistence type="predicted"/>
<reference evidence="2" key="1">
    <citation type="journal article" date="2023" name="G3 (Bethesda)">
        <title>Genome assembly and association tests identify interacting loci associated with vigor, precocity, and sex in interspecific pistachio rootstocks.</title>
        <authorList>
            <person name="Palmer W."/>
            <person name="Jacygrad E."/>
            <person name="Sagayaradj S."/>
            <person name="Cavanaugh K."/>
            <person name="Han R."/>
            <person name="Bertier L."/>
            <person name="Beede B."/>
            <person name="Kafkas S."/>
            <person name="Golino D."/>
            <person name="Preece J."/>
            <person name="Michelmore R."/>
        </authorList>
    </citation>
    <scope>NUCLEOTIDE SEQUENCE [LARGE SCALE GENOMIC DNA]</scope>
</reference>
<protein>
    <submittedName>
        <fullName evidence="1">Uncharacterized protein</fullName>
    </submittedName>
</protein>
<dbReference type="Proteomes" id="UP001164250">
    <property type="component" value="Chromosome 9"/>
</dbReference>
<evidence type="ECO:0000313" key="2">
    <source>
        <dbReference type="Proteomes" id="UP001164250"/>
    </source>
</evidence>